<protein>
    <submittedName>
        <fullName evidence="3">PEP-CTERM sorting domain-containing protein</fullName>
    </submittedName>
</protein>
<proteinExistence type="predicted"/>
<dbReference type="InterPro" id="IPR011050">
    <property type="entry name" value="Pectin_lyase_fold/virulence"/>
</dbReference>
<sequence>MGSAAMRSRASPSRSWKESGAASGGVGGVSPRMTPRPLKVSMTLRTSSLAAGVGGWAWRNGLKSVSRSGSRERSRDMGYTDTWLGGMKLRWAARPMLLCLSMKGDFERLAVVVDDEALTNNLMISNCAGSRFFPRLCQLGVLLGLIGVLESGHGQSRTFVWDPVGGVGSTGSDGSGVWSSNASDGTRAGWYSVENASQTTWTETIVPGYQTLGLDTVAVFGSGGNAGTITLGAAGGGYDGVVYVGGLTFNAVPRPMPTVPGNAYRFAGAGRLQFRDGAVIQVDGEAAASTGGFMVFNTNITAHDLTIRKTGGTIGYLELGTTGVKDLTGTLTVDSANGQLFLRSSAAANLNGLELIVVGANSTMAINGTAGAYSSDFRLAGTGSSSRGVLRMDSNAVLNGTVTLTADAAIATENATRMATLAGSVVESGGSRALTIRQNASNAGGTVVLAGDNRFTGGLRIQGGTVRLGHVGALNSGRPNTVIFEDSAYAKTLELNGFSTVVGGLSSAAGAGVGLNTVQNASAVDATLTVRSAVDTTFSGVIQDGGAAGNLSLVKEGAGRLTLNRASLYTGETVVAGGTLQLDFNAAGAPLGDMIDADSSLEMRGGTLLVSGKSGSAVTQTFDGLLVDGGSSVVALLPNSGGVADVLVDVGAITRADGVVSFLLPGLTNVLQTVTNGVRTSNADGFMGHWATVNRRDWASVSGGNVVAFDGYTEITRLGPGNVIVNNAASHIKIVAGGTTGNVSMAAAGVTNVASLVSSSTGMTVIGLGGTNTLRLAADGGILIAENAGVLHLGAAGGDGFLTAGTGANSGGQISVTNYFNTTESRINARITDDGTGAVSVVHNGTGRTVFGSSNGYTGGTFFDGGTFRIGIETALGAAPAAVDDDNLVFNGGALNVTSITVNSNRGMELREQGGTLNADTQLIYGGVIKGQGSLTKTGNGFLRLEGNNTYTGETLVSQGNLQVGVAGLGRTGLGAVFLNGTTATTILSGTGIVQGMGQILVGTVKPGDNLGAMAGTLRFSSGLAFAPTTANAAVAEFNLFSASSADMFDVTGDLSMNSLTKFQVNFDAGYSLMIGDSWTLATWTGELMAEGFDFGETRDGSGDNATNFDLPDLTTLTGYAGQMWAVSTADKALTITVTPEPGRAMLLLLAGAVWLTRRRRGKNSFVSV</sequence>
<feature type="compositionally biased region" description="Low complexity" evidence="2">
    <location>
        <begin position="1"/>
        <end position="14"/>
    </location>
</feature>
<dbReference type="OrthoDB" id="176189at2"/>
<evidence type="ECO:0000313" key="3">
    <source>
        <dbReference type="EMBL" id="TLD71957.1"/>
    </source>
</evidence>
<dbReference type="Proteomes" id="UP000306196">
    <property type="component" value="Unassembled WGS sequence"/>
</dbReference>
<dbReference type="NCBIfam" id="TIGR02595">
    <property type="entry name" value="PEP_CTERM"/>
    <property type="match status" value="1"/>
</dbReference>
<dbReference type="AlphaFoldDB" id="A0A5R8KI73"/>
<dbReference type="EMBL" id="VAUV01000003">
    <property type="protein sequence ID" value="TLD71957.1"/>
    <property type="molecule type" value="Genomic_DNA"/>
</dbReference>
<dbReference type="InterPro" id="IPR013425">
    <property type="entry name" value="Autotrns_rpt"/>
</dbReference>
<reference evidence="3 4" key="1">
    <citation type="submission" date="2019-05" db="EMBL/GenBank/DDBJ databases">
        <title>Verrucobacter flavum gen. nov., sp. nov. a new member of the family Verrucomicrobiaceae.</title>
        <authorList>
            <person name="Szuroczki S."/>
            <person name="Abbaszade G."/>
            <person name="Szabo A."/>
            <person name="Felfoldi T."/>
            <person name="Schumann P."/>
            <person name="Boka K."/>
            <person name="Keki Z."/>
            <person name="Toumi M."/>
            <person name="Toth E."/>
        </authorList>
    </citation>
    <scope>NUCLEOTIDE SEQUENCE [LARGE SCALE GENOMIC DNA]</scope>
    <source>
        <strain evidence="3 4">MG-N-17</strain>
    </source>
</reference>
<comment type="caution">
    <text evidence="3">The sequence shown here is derived from an EMBL/GenBank/DDBJ whole genome shotgun (WGS) entry which is preliminary data.</text>
</comment>
<evidence type="ECO:0000313" key="4">
    <source>
        <dbReference type="Proteomes" id="UP000306196"/>
    </source>
</evidence>
<feature type="region of interest" description="Disordered" evidence="2">
    <location>
        <begin position="1"/>
        <end position="34"/>
    </location>
</feature>
<keyword evidence="4" id="KW-1185">Reference proteome</keyword>
<gene>
    <name evidence="3" type="ORF">FEM03_04330</name>
</gene>
<dbReference type="InterPro" id="IPR013424">
    <property type="entry name" value="Ice-binding_C"/>
</dbReference>
<dbReference type="NCBIfam" id="TIGR02601">
    <property type="entry name" value="autotrns_rpt"/>
    <property type="match status" value="4"/>
</dbReference>
<evidence type="ECO:0000256" key="2">
    <source>
        <dbReference type="SAM" id="MobiDB-lite"/>
    </source>
</evidence>
<dbReference type="Pfam" id="PF12951">
    <property type="entry name" value="PATR"/>
    <property type="match status" value="4"/>
</dbReference>
<name>A0A5R8KI73_9BACT</name>
<accession>A0A5R8KI73</accession>
<organism evidence="3 4">
    <name type="scientific">Phragmitibacter flavus</name>
    <dbReference type="NCBI Taxonomy" id="2576071"/>
    <lineage>
        <taxon>Bacteria</taxon>
        <taxon>Pseudomonadati</taxon>
        <taxon>Verrucomicrobiota</taxon>
        <taxon>Verrucomicrobiia</taxon>
        <taxon>Verrucomicrobiales</taxon>
        <taxon>Verrucomicrobiaceae</taxon>
        <taxon>Phragmitibacter</taxon>
    </lineage>
</organism>
<keyword evidence="1" id="KW-0732">Signal</keyword>
<evidence type="ECO:0000256" key="1">
    <source>
        <dbReference type="ARBA" id="ARBA00022729"/>
    </source>
</evidence>
<dbReference type="SUPFAM" id="SSF51126">
    <property type="entry name" value="Pectin lyase-like"/>
    <property type="match status" value="2"/>
</dbReference>